<dbReference type="RefSeq" id="WP_175159915.1">
    <property type="nucleotide sequence ID" value="NZ_CADIKI010000006.1"/>
</dbReference>
<gene>
    <name evidence="2" type="ORF">LMG27177_02480</name>
</gene>
<organism evidence="2 3">
    <name type="scientific">Paraburkholderia fynbosensis</name>
    <dbReference type="NCBI Taxonomy" id="1200993"/>
    <lineage>
        <taxon>Bacteria</taxon>
        <taxon>Pseudomonadati</taxon>
        <taxon>Pseudomonadota</taxon>
        <taxon>Betaproteobacteria</taxon>
        <taxon>Burkholderiales</taxon>
        <taxon>Burkholderiaceae</taxon>
        <taxon>Paraburkholderia</taxon>
    </lineage>
</organism>
<keyword evidence="3" id="KW-1185">Reference proteome</keyword>
<reference evidence="2 3" key="1">
    <citation type="submission" date="2020-04" db="EMBL/GenBank/DDBJ databases">
        <authorList>
            <person name="De Canck E."/>
        </authorList>
    </citation>
    <scope>NUCLEOTIDE SEQUENCE [LARGE SCALE GENOMIC DNA]</scope>
    <source>
        <strain evidence="2 3">LMG 27177</strain>
    </source>
</reference>
<feature type="signal peptide" evidence="1">
    <location>
        <begin position="1"/>
        <end position="20"/>
    </location>
</feature>
<sequence length="119" mass="12303">MKSLPLLVVTAATLTACANAPMPPNAQTVGESQQPVSAVWQCIAQKWANRSQQQVISQVIVANNQAMDVYMPGQQPPNGAAALVRPSWSGNSKTWVGFRPGADGGGDAGEGAADINACL</sequence>
<keyword evidence="1" id="KW-0732">Signal</keyword>
<evidence type="ECO:0008006" key="4">
    <source>
        <dbReference type="Google" id="ProtNLM"/>
    </source>
</evidence>
<name>A0A6J5G2T7_9BURK</name>
<evidence type="ECO:0000313" key="3">
    <source>
        <dbReference type="Proteomes" id="UP000494252"/>
    </source>
</evidence>
<evidence type="ECO:0000256" key="1">
    <source>
        <dbReference type="SAM" id="SignalP"/>
    </source>
</evidence>
<dbReference type="AlphaFoldDB" id="A0A6J5G2T7"/>
<dbReference type="PROSITE" id="PS51257">
    <property type="entry name" value="PROKAR_LIPOPROTEIN"/>
    <property type="match status" value="1"/>
</dbReference>
<dbReference type="Proteomes" id="UP000494252">
    <property type="component" value="Unassembled WGS sequence"/>
</dbReference>
<dbReference type="EMBL" id="CADIKI010000006">
    <property type="protein sequence ID" value="CAB3788767.1"/>
    <property type="molecule type" value="Genomic_DNA"/>
</dbReference>
<proteinExistence type="predicted"/>
<protein>
    <recommendedName>
        <fullName evidence="4">Lipoprotein</fullName>
    </recommendedName>
</protein>
<accession>A0A6J5G2T7</accession>
<feature type="chain" id="PRO_5026977840" description="Lipoprotein" evidence="1">
    <location>
        <begin position="21"/>
        <end position="119"/>
    </location>
</feature>
<evidence type="ECO:0000313" key="2">
    <source>
        <dbReference type="EMBL" id="CAB3788767.1"/>
    </source>
</evidence>